<dbReference type="SMART" id="SM00353">
    <property type="entry name" value="HLH"/>
    <property type="match status" value="1"/>
</dbReference>
<dbReference type="Pfam" id="PF00010">
    <property type="entry name" value="HLH"/>
    <property type="match status" value="1"/>
</dbReference>
<feature type="region of interest" description="Disordered" evidence="6">
    <location>
        <begin position="152"/>
        <end position="245"/>
    </location>
</feature>
<feature type="compositionally biased region" description="Basic and acidic residues" evidence="6">
    <location>
        <begin position="152"/>
        <end position="167"/>
    </location>
</feature>
<proteinExistence type="predicted"/>
<evidence type="ECO:0000313" key="8">
    <source>
        <dbReference type="EMBL" id="KAK6116005.1"/>
    </source>
</evidence>
<comment type="caution">
    <text evidence="8">The sequence shown here is derived from an EMBL/GenBank/DDBJ whole genome shotgun (WGS) entry which is preliminary data.</text>
</comment>
<keyword evidence="4" id="KW-0804">Transcription</keyword>
<dbReference type="PROSITE" id="PS50888">
    <property type="entry name" value="BHLH"/>
    <property type="match status" value="1"/>
</dbReference>
<comment type="subcellular location">
    <subcellularLocation>
        <location evidence="1">Nucleus</location>
    </subcellularLocation>
</comment>
<keyword evidence="5" id="KW-0539">Nucleus</keyword>
<dbReference type="InterPro" id="IPR036638">
    <property type="entry name" value="HLH_DNA-bd_sf"/>
</dbReference>
<gene>
    <name evidence="8" type="ORF">DH2020_008274</name>
</gene>
<dbReference type="SUPFAM" id="SSF47459">
    <property type="entry name" value="HLH, helix-loop-helix DNA-binding domain"/>
    <property type="match status" value="1"/>
</dbReference>
<evidence type="ECO:0000256" key="3">
    <source>
        <dbReference type="ARBA" id="ARBA00023125"/>
    </source>
</evidence>
<evidence type="ECO:0000256" key="1">
    <source>
        <dbReference type="ARBA" id="ARBA00004123"/>
    </source>
</evidence>
<feature type="domain" description="BHLH" evidence="7">
    <location>
        <begin position="237"/>
        <end position="286"/>
    </location>
</feature>
<dbReference type="EMBL" id="JABTTQ020003506">
    <property type="protein sequence ID" value="KAK6116005.1"/>
    <property type="molecule type" value="Genomic_DNA"/>
</dbReference>
<dbReference type="Gene3D" id="4.10.280.10">
    <property type="entry name" value="Helix-loop-helix DNA-binding domain"/>
    <property type="match status" value="1"/>
</dbReference>
<sequence>MEVFGAFLEEDWESLSKMFSFEDSDHFLPHCDANNVFSNHDIIPSGEIPCGALENANNFYCASQESSNSTEFESAVFTNGENHHFQAVNNFLHGEKGNTFEPMDFFCPVFSDDMMEEILQLKADTWNENSGNAEIQTPENNGDSCLKRKYEKPEIHAQDDDSSESAKKKPRARKNKRNSPQSKKNKKTIEISNDEDLNNAGGNGQSSSTCSSEEDDFNGSDSKVSASNAKSKAGKGPATDAQSLYARKRRERINERLRILQNLVPNGTKVDISTMLEEAVHYVKFLQLQIKLLSSDDLWMYAPIAYNGMDMGLYQKIVPNLFC</sequence>
<keyword evidence="3" id="KW-0238">DNA-binding</keyword>
<dbReference type="CDD" id="cd11454">
    <property type="entry name" value="bHLH_AtIND_like"/>
    <property type="match status" value="1"/>
</dbReference>
<dbReference type="PANTHER" id="PTHR16223:SF300">
    <property type="entry name" value="TRANSCRIPTION FACTOR BHLH133"/>
    <property type="match status" value="1"/>
</dbReference>
<evidence type="ECO:0000256" key="2">
    <source>
        <dbReference type="ARBA" id="ARBA00023015"/>
    </source>
</evidence>
<feature type="compositionally biased region" description="Low complexity" evidence="6">
    <location>
        <begin position="222"/>
        <end position="238"/>
    </location>
</feature>
<dbReference type="PANTHER" id="PTHR16223">
    <property type="entry name" value="TRANSCRIPTION FACTOR BHLH83-RELATED"/>
    <property type="match status" value="1"/>
</dbReference>
<accession>A0ABR0U1L4</accession>
<reference evidence="8 9" key="1">
    <citation type="journal article" date="2021" name="Comput. Struct. Biotechnol. J.">
        <title>De novo genome assembly of the potent medicinal plant Rehmannia glutinosa using nanopore technology.</title>
        <authorList>
            <person name="Ma L."/>
            <person name="Dong C."/>
            <person name="Song C."/>
            <person name="Wang X."/>
            <person name="Zheng X."/>
            <person name="Niu Y."/>
            <person name="Chen S."/>
            <person name="Feng W."/>
        </authorList>
    </citation>
    <scope>NUCLEOTIDE SEQUENCE [LARGE SCALE GENOMIC DNA]</scope>
    <source>
        <strain evidence="8">DH-2019</strain>
    </source>
</reference>
<dbReference type="InterPro" id="IPR045843">
    <property type="entry name" value="IND-like"/>
</dbReference>
<evidence type="ECO:0000256" key="5">
    <source>
        <dbReference type="ARBA" id="ARBA00023242"/>
    </source>
</evidence>
<dbReference type="Proteomes" id="UP001318860">
    <property type="component" value="Unassembled WGS sequence"/>
</dbReference>
<protein>
    <recommendedName>
        <fullName evidence="7">BHLH domain-containing protein</fullName>
    </recommendedName>
</protein>
<name>A0ABR0U1L4_REHGL</name>
<evidence type="ECO:0000313" key="9">
    <source>
        <dbReference type="Proteomes" id="UP001318860"/>
    </source>
</evidence>
<evidence type="ECO:0000259" key="7">
    <source>
        <dbReference type="PROSITE" id="PS50888"/>
    </source>
</evidence>
<keyword evidence="9" id="KW-1185">Reference proteome</keyword>
<keyword evidence="2" id="KW-0805">Transcription regulation</keyword>
<evidence type="ECO:0000256" key="6">
    <source>
        <dbReference type="SAM" id="MobiDB-lite"/>
    </source>
</evidence>
<feature type="compositionally biased region" description="Basic residues" evidence="6">
    <location>
        <begin position="168"/>
        <end position="177"/>
    </location>
</feature>
<dbReference type="InterPro" id="IPR011598">
    <property type="entry name" value="bHLH_dom"/>
</dbReference>
<organism evidence="8 9">
    <name type="scientific">Rehmannia glutinosa</name>
    <name type="common">Chinese foxglove</name>
    <dbReference type="NCBI Taxonomy" id="99300"/>
    <lineage>
        <taxon>Eukaryota</taxon>
        <taxon>Viridiplantae</taxon>
        <taxon>Streptophyta</taxon>
        <taxon>Embryophyta</taxon>
        <taxon>Tracheophyta</taxon>
        <taxon>Spermatophyta</taxon>
        <taxon>Magnoliopsida</taxon>
        <taxon>eudicotyledons</taxon>
        <taxon>Gunneridae</taxon>
        <taxon>Pentapetalae</taxon>
        <taxon>asterids</taxon>
        <taxon>lamiids</taxon>
        <taxon>Lamiales</taxon>
        <taxon>Orobanchaceae</taxon>
        <taxon>Rehmannieae</taxon>
        <taxon>Rehmannia</taxon>
    </lineage>
</organism>
<evidence type="ECO:0000256" key="4">
    <source>
        <dbReference type="ARBA" id="ARBA00023163"/>
    </source>
</evidence>